<protein>
    <recommendedName>
        <fullName evidence="3">UDENN domain-containing protein</fullName>
    </recommendedName>
</protein>
<dbReference type="PANTHER" id="PTHR13677">
    <property type="entry name" value="LD41638P"/>
    <property type="match status" value="1"/>
</dbReference>
<dbReference type="PANTHER" id="PTHR13677:SF0">
    <property type="entry name" value="LD41638P"/>
    <property type="match status" value="1"/>
</dbReference>
<evidence type="ECO:0000259" key="3">
    <source>
        <dbReference type="PROSITE" id="PS50211"/>
    </source>
</evidence>
<sequence length="650" mass="70847">MVKENQAAQWVHAICSVVFDIDEGQRLEECFPENALTDQEANDVAFHSFPDSMSMELHSRSSVRDSTFFFRIRRTAASESGPHETVMQAPDDAHRGSPYTASNFFYGFVFCRQRSDERLKRGGEQKSVAVLSTMPYSSVLSPLSQHAGPFYFNRGPSALQQVYEEVQQWAPPSPGLHGMVPVGSMTIPAQVPASCTLPAAPPWPEEATHPLAPLPTVRQANGVETTRGAFYEVDVWQPLQEVAEKCWVVWELMVLAQPLMVIAPSPGACSGAVSALISLITPLPYTADFRPYFTIHDSIFAQLSSQELPSNANSLPRLLGVTNLYFLKALPAWPNVLSTGTRPQPVSSQPLTNGSVSPAAAEAPAQPKPGGSRLQRLNAAVKKRSAGAQILLSEHMQSLWHSYKPLTRPDRGLLDRLLRLGASDPPARRARAAAANSAALRQHFGDLTGAFLTPFTAFWRPVGPPPGSGPVPVQGAPHLPPFSHTDFLEGLAQFIFPSVLLERFGSQGALLAFYKRFLESPNFTAWFERQREAAWAWQEAEWTAAAAIRGEGADLSGLDEVQIVEAFFELEHTLESTLAAVQQPNASSQAIARVAALKRGLGSVYEAMPRDLQQTMLSSPSRAALLQSLSIQSRVPGLPFRRSAAAGLQQ</sequence>
<accession>A0AAV1HPX7</accession>
<comment type="similarity">
    <text evidence="1">Belongs to the DENND6 family.</text>
</comment>
<reference evidence="4 5" key="1">
    <citation type="submission" date="2023-10" db="EMBL/GenBank/DDBJ databases">
        <authorList>
            <person name="Maclean D."/>
            <person name="Macfadyen A."/>
        </authorList>
    </citation>
    <scope>NUCLEOTIDE SEQUENCE [LARGE SCALE GENOMIC DNA]</scope>
</reference>
<proteinExistence type="inferred from homology"/>
<comment type="caution">
    <text evidence="4">The sequence shown here is derived from an EMBL/GenBank/DDBJ whole genome shotgun (WGS) entry which is preliminary data.</text>
</comment>
<name>A0AAV1HPX7_9CHLO</name>
<feature type="domain" description="UDENN" evidence="3">
    <location>
        <begin position="12"/>
        <end position="528"/>
    </location>
</feature>
<evidence type="ECO:0000256" key="2">
    <source>
        <dbReference type="SAM" id="MobiDB-lite"/>
    </source>
</evidence>
<dbReference type="GO" id="GO:0005085">
    <property type="term" value="F:guanyl-nucleotide exchange factor activity"/>
    <property type="evidence" value="ECO:0007669"/>
    <property type="project" value="InterPro"/>
</dbReference>
<dbReference type="AlphaFoldDB" id="A0AAV1HPX7"/>
<evidence type="ECO:0000313" key="4">
    <source>
        <dbReference type="EMBL" id="CAK0733784.1"/>
    </source>
</evidence>
<feature type="region of interest" description="Disordered" evidence="2">
    <location>
        <begin position="341"/>
        <end position="373"/>
    </location>
</feature>
<evidence type="ECO:0000313" key="5">
    <source>
        <dbReference type="Proteomes" id="UP001314263"/>
    </source>
</evidence>
<evidence type="ECO:0000256" key="1">
    <source>
        <dbReference type="ARBA" id="ARBA00007159"/>
    </source>
</evidence>
<dbReference type="Proteomes" id="UP001314263">
    <property type="component" value="Unassembled WGS sequence"/>
</dbReference>
<feature type="compositionally biased region" description="Polar residues" evidence="2">
    <location>
        <begin position="341"/>
        <end position="356"/>
    </location>
</feature>
<dbReference type="PROSITE" id="PS50211">
    <property type="entry name" value="DENN"/>
    <property type="match status" value="1"/>
</dbReference>
<dbReference type="InterPro" id="IPR024224">
    <property type="entry name" value="DENND6"/>
</dbReference>
<dbReference type="EMBL" id="CAUYUE010000001">
    <property type="protein sequence ID" value="CAK0733784.1"/>
    <property type="molecule type" value="Genomic_DNA"/>
</dbReference>
<organism evidence="4 5">
    <name type="scientific">Coccomyxa viridis</name>
    <dbReference type="NCBI Taxonomy" id="1274662"/>
    <lineage>
        <taxon>Eukaryota</taxon>
        <taxon>Viridiplantae</taxon>
        <taxon>Chlorophyta</taxon>
        <taxon>core chlorophytes</taxon>
        <taxon>Trebouxiophyceae</taxon>
        <taxon>Trebouxiophyceae incertae sedis</taxon>
        <taxon>Coccomyxaceae</taxon>
        <taxon>Coccomyxa</taxon>
    </lineage>
</organism>
<gene>
    <name evidence="4" type="ORF">CVIRNUC_000332</name>
</gene>
<dbReference type="GO" id="GO:0055037">
    <property type="term" value="C:recycling endosome"/>
    <property type="evidence" value="ECO:0007669"/>
    <property type="project" value="TreeGrafter"/>
</dbReference>
<keyword evidence="5" id="KW-1185">Reference proteome</keyword>
<feature type="compositionally biased region" description="Low complexity" evidence="2">
    <location>
        <begin position="358"/>
        <end position="369"/>
    </location>
</feature>
<dbReference type="InterPro" id="IPR037516">
    <property type="entry name" value="Tripartite_DENN"/>
</dbReference>